<gene>
    <name evidence="2" type="ORF">AS888_18580</name>
</gene>
<sequence length="128" mass="14773">MNNQKGVVFPMVLIIASVFIMLMILMIDQFIIDKRFYKEVEESLVADHLVHLAVKEVTAGWEEDMPEVFQGDITYPDGAVRYSLLKHDGRYAFIEFSSTTKNDRVGRIVIQYDKEAGRVVEWIEKQTG</sequence>
<evidence type="ECO:0000313" key="3">
    <source>
        <dbReference type="Proteomes" id="UP000064189"/>
    </source>
</evidence>
<evidence type="ECO:0000256" key="1">
    <source>
        <dbReference type="SAM" id="Phobius"/>
    </source>
</evidence>
<dbReference type="InterPro" id="IPR020372">
    <property type="entry name" value="Competence_ComGG"/>
</dbReference>
<proteinExistence type="predicted"/>
<dbReference type="EMBL" id="LNNH01000017">
    <property type="protein sequence ID" value="KWW20375.1"/>
    <property type="molecule type" value="Genomic_DNA"/>
</dbReference>
<dbReference type="Pfam" id="PF14173">
    <property type="entry name" value="ComGG"/>
    <property type="match status" value="1"/>
</dbReference>
<dbReference type="Proteomes" id="UP000064189">
    <property type="component" value="Unassembled WGS sequence"/>
</dbReference>
<protein>
    <recommendedName>
        <fullName evidence="4">ComG operon protein 7</fullName>
    </recommendedName>
</protein>
<reference evidence="2 3" key="1">
    <citation type="submission" date="2015-11" db="EMBL/GenBank/DDBJ databases">
        <title>Genome Sequence of Bacillus simplex strain VanAntwerpen2.</title>
        <authorList>
            <person name="Couger M.B."/>
        </authorList>
    </citation>
    <scope>NUCLEOTIDE SEQUENCE [LARGE SCALE GENOMIC DNA]</scope>
    <source>
        <strain evidence="2 3">VanAntwerpen02</strain>
    </source>
</reference>
<keyword evidence="1" id="KW-0812">Transmembrane</keyword>
<dbReference type="RefSeq" id="WP_061142002.1">
    <property type="nucleotide sequence ID" value="NZ_LNNH01000017.1"/>
</dbReference>
<evidence type="ECO:0008006" key="4">
    <source>
        <dbReference type="Google" id="ProtNLM"/>
    </source>
</evidence>
<keyword evidence="1" id="KW-0472">Membrane</keyword>
<keyword evidence="3" id="KW-1185">Reference proteome</keyword>
<organism evidence="2 3">
    <name type="scientific">Peribacillus simplex</name>
    <dbReference type="NCBI Taxonomy" id="1478"/>
    <lineage>
        <taxon>Bacteria</taxon>
        <taxon>Bacillati</taxon>
        <taxon>Bacillota</taxon>
        <taxon>Bacilli</taxon>
        <taxon>Bacillales</taxon>
        <taxon>Bacillaceae</taxon>
        <taxon>Peribacillus</taxon>
    </lineage>
</organism>
<comment type="caution">
    <text evidence="2">The sequence shown here is derived from an EMBL/GenBank/DDBJ whole genome shotgun (WGS) entry which is preliminary data.</text>
</comment>
<accession>A0A109MYU0</accession>
<evidence type="ECO:0000313" key="2">
    <source>
        <dbReference type="EMBL" id="KWW20375.1"/>
    </source>
</evidence>
<dbReference type="AlphaFoldDB" id="A0A109MYU0"/>
<feature type="transmembrane region" description="Helical" evidence="1">
    <location>
        <begin position="6"/>
        <end position="27"/>
    </location>
</feature>
<name>A0A109MYU0_9BACI</name>
<keyword evidence="1" id="KW-1133">Transmembrane helix</keyword>